<dbReference type="KEGG" id="pda:103719741"/>
<dbReference type="GeneID" id="103719741"/>
<name>A0A8B9AXY9_PHODC</name>
<feature type="compositionally biased region" description="Basic residues" evidence="1">
    <location>
        <begin position="205"/>
        <end position="229"/>
    </location>
</feature>
<proteinExistence type="predicted"/>
<gene>
    <name evidence="3" type="primary">LOC103719741</name>
</gene>
<dbReference type="AlphaFoldDB" id="A0A8B9AXY9"/>
<organism evidence="2 3">
    <name type="scientific">Phoenix dactylifera</name>
    <name type="common">Date palm</name>
    <dbReference type="NCBI Taxonomy" id="42345"/>
    <lineage>
        <taxon>Eukaryota</taxon>
        <taxon>Viridiplantae</taxon>
        <taxon>Streptophyta</taxon>
        <taxon>Embryophyta</taxon>
        <taxon>Tracheophyta</taxon>
        <taxon>Spermatophyta</taxon>
        <taxon>Magnoliopsida</taxon>
        <taxon>Liliopsida</taxon>
        <taxon>Arecaceae</taxon>
        <taxon>Coryphoideae</taxon>
        <taxon>Phoeniceae</taxon>
        <taxon>Phoenix</taxon>
    </lineage>
</organism>
<dbReference type="PANTHER" id="PTHR34952">
    <property type="entry name" value="OS05G0113500 PROTEIN"/>
    <property type="match status" value="1"/>
</dbReference>
<dbReference type="PANTHER" id="PTHR34952:SF2">
    <property type="entry name" value="OS05G0113500 PROTEIN"/>
    <property type="match status" value="1"/>
</dbReference>
<protein>
    <submittedName>
        <fullName evidence="3">Uncharacterized protein LOC103719741 isoform X1</fullName>
    </submittedName>
</protein>
<dbReference type="Proteomes" id="UP000228380">
    <property type="component" value="Chromosome 12"/>
</dbReference>
<dbReference type="RefSeq" id="XP_038988274.1">
    <property type="nucleotide sequence ID" value="XM_039132346.1"/>
</dbReference>
<evidence type="ECO:0000256" key="1">
    <source>
        <dbReference type="SAM" id="MobiDB-lite"/>
    </source>
</evidence>
<accession>A0A8B9AXY9</accession>
<evidence type="ECO:0000313" key="2">
    <source>
        <dbReference type="Proteomes" id="UP000228380"/>
    </source>
</evidence>
<keyword evidence="2" id="KW-1185">Reference proteome</keyword>
<dbReference type="OrthoDB" id="2016966at2759"/>
<reference evidence="3" key="2">
    <citation type="submission" date="2025-08" db="UniProtKB">
        <authorList>
            <consortium name="RefSeq"/>
        </authorList>
    </citation>
    <scope>IDENTIFICATION</scope>
    <source>
        <tissue evidence="3">Young leaves</tissue>
    </source>
</reference>
<reference evidence="2" key="1">
    <citation type="journal article" date="2019" name="Nat. Commun.">
        <title>Genome-wide association mapping of date palm fruit traits.</title>
        <authorList>
            <person name="Hazzouri K.M."/>
            <person name="Gros-Balthazard M."/>
            <person name="Flowers J.M."/>
            <person name="Copetti D."/>
            <person name="Lemansour A."/>
            <person name="Lebrun M."/>
            <person name="Masmoudi K."/>
            <person name="Ferrand S."/>
            <person name="Dhar M.I."/>
            <person name="Fresquez Z.A."/>
            <person name="Rosas U."/>
            <person name="Zhang J."/>
            <person name="Talag J."/>
            <person name="Lee S."/>
            <person name="Kudrna D."/>
            <person name="Powell R.F."/>
            <person name="Leitch I.J."/>
            <person name="Krueger R.R."/>
            <person name="Wing R.A."/>
            <person name="Amiri K.M.A."/>
            <person name="Purugganan M.D."/>
        </authorList>
    </citation>
    <scope>NUCLEOTIDE SEQUENCE [LARGE SCALE GENOMIC DNA]</scope>
    <source>
        <strain evidence="2">cv. Khalas</strain>
    </source>
</reference>
<sequence length="260" mass="29126">MCSVISGGLWMGSSMPSSTSEAVGLNSRFHSHNYKHACMEQDQCTYGIREKIMKGISLEDLDIHCVTENDNLIIPELGTALEEVLHIHDECLNDSNLTLNQHEICNDSEMQSFSVNTHMLNGLCKCEMMSRSEMLQLHPLDIDVGERLSSPVVHIWSSSKPPVSKLVSAMKGSRSHEGMLPKMKLRVKWSPDVYDPPPTSESHTVKGHRYRPKATKKDYYKHKHAKGKSSRGSGGDRKHAYKRNASNLIDPQNLEVAITS</sequence>
<feature type="region of interest" description="Disordered" evidence="1">
    <location>
        <begin position="191"/>
        <end position="260"/>
    </location>
</feature>
<evidence type="ECO:0000313" key="3">
    <source>
        <dbReference type="RefSeq" id="XP_038988274.1"/>
    </source>
</evidence>